<evidence type="ECO:0000256" key="1">
    <source>
        <dbReference type="ARBA" id="ARBA00023125"/>
    </source>
</evidence>
<dbReference type="AlphaFoldDB" id="A0A225MZ45"/>
<dbReference type="Proteomes" id="UP000214603">
    <property type="component" value="Unassembled WGS sequence"/>
</dbReference>
<gene>
    <name evidence="3" type="ORF">CEY11_01225</name>
</gene>
<evidence type="ECO:0000313" key="3">
    <source>
        <dbReference type="EMBL" id="OWT66384.1"/>
    </source>
</evidence>
<proteinExistence type="predicted"/>
<dbReference type="SMART" id="SM00530">
    <property type="entry name" value="HTH_XRE"/>
    <property type="match status" value="1"/>
</dbReference>
<dbReference type="GO" id="GO:0003700">
    <property type="term" value="F:DNA-binding transcription factor activity"/>
    <property type="evidence" value="ECO:0007669"/>
    <property type="project" value="TreeGrafter"/>
</dbReference>
<dbReference type="OrthoDB" id="9805356at2"/>
<dbReference type="Gene3D" id="1.10.260.40">
    <property type="entry name" value="lambda repressor-like DNA-binding domains"/>
    <property type="match status" value="1"/>
</dbReference>
<dbReference type="Pfam" id="PF01381">
    <property type="entry name" value="HTH_3"/>
    <property type="match status" value="1"/>
</dbReference>
<dbReference type="InterPro" id="IPR011051">
    <property type="entry name" value="RmlC_Cupin_sf"/>
</dbReference>
<dbReference type="GO" id="GO:0003677">
    <property type="term" value="F:DNA binding"/>
    <property type="evidence" value="ECO:0007669"/>
    <property type="project" value="UniProtKB-KW"/>
</dbReference>
<dbReference type="InterPro" id="IPR013096">
    <property type="entry name" value="Cupin_2"/>
</dbReference>
<dbReference type="RefSeq" id="WP_088601510.1">
    <property type="nucleotide sequence ID" value="NZ_NJIH01000001.1"/>
</dbReference>
<evidence type="ECO:0000313" key="4">
    <source>
        <dbReference type="Proteomes" id="UP000214603"/>
    </source>
</evidence>
<feature type="domain" description="HTH cro/C1-type" evidence="2">
    <location>
        <begin position="5"/>
        <end position="59"/>
    </location>
</feature>
<evidence type="ECO:0000259" key="2">
    <source>
        <dbReference type="PROSITE" id="PS50943"/>
    </source>
</evidence>
<name>A0A225MZ45_9BURK</name>
<protein>
    <submittedName>
        <fullName evidence="3">Transcriptional regulator</fullName>
    </submittedName>
</protein>
<reference evidence="4" key="1">
    <citation type="submission" date="2017-06" db="EMBL/GenBank/DDBJ databases">
        <title>Herbaspirillum phytohormonus sp. nov., isolated from the root nodule of Robinia pseudoacacia in lead-zinc mine.</title>
        <authorList>
            <person name="Fan M."/>
            <person name="Lin Y."/>
        </authorList>
    </citation>
    <scope>NUCLEOTIDE SEQUENCE [LARGE SCALE GENOMIC DNA]</scope>
    <source>
        <strain evidence="4">SC-089</strain>
    </source>
</reference>
<dbReference type="Gene3D" id="2.60.120.10">
    <property type="entry name" value="Jelly Rolls"/>
    <property type="match status" value="1"/>
</dbReference>
<dbReference type="SUPFAM" id="SSF51182">
    <property type="entry name" value="RmlC-like cupins"/>
    <property type="match status" value="1"/>
</dbReference>
<organism evidence="3 4">
    <name type="scientific">Candidimonas nitroreducens</name>
    <dbReference type="NCBI Taxonomy" id="683354"/>
    <lineage>
        <taxon>Bacteria</taxon>
        <taxon>Pseudomonadati</taxon>
        <taxon>Pseudomonadota</taxon>
        <taxon>Betaproteobacteria</taxon>
        <taxon>Burkholderiales</taxon>
        <taxon>Alcaligenaceae</taxon>
        <taxon>Candidimonas</taxon>
    </lineage>
</organism>
<dbReference type="InterPro" id="IPR014710">
    <property type="entry name" value="RmlC-like_jellyroll"/>
</dbReference>
<dbReference type="GO" id="GO:0005829">
    <property type="term" value="C:cytosol"/>
    <property type="evidence" value="ECO:0007669"/>
    <property type="project" value="TreeGrafter"/>
</dbReference>
<dbReference type="SUPFAM" id="SSF47413">
    <property type="entry name" value="lambda repressor-like DNA-binding domains"/>
    <property type="match status" value="1"/>
</dbReference>
<accession>A0A225MZ45</accession>
<dbReference type="CDD" id="cd02209">
    <property type="entry name" value="cupin_XRE_C"/>
    <property type="match status" value="1"/>
</dbReference>
<keyword evidence="1" id="KW-0238">DNA-binding</keyword>
<dbReference type="InterPro" id="IPR010982">
    <property type="entry name" value="Lambda_DNA-bd_dom_sf"/>
</dbReference>
<dbReference type="CDD" id="cd00093">
    <property type="entry name" value="HTH_XRE"/>
    <property type="match status" value="1"/>
</dbReference>
<dbReference type="InterPro" id="IPR001387">
    <property type="entry name" value="Cro/C1-type_HTH"/>
</dbReference>
<sequence length="180" mass="19682">MAINLKILRIENGLTLEQLAQQTGLTRSYLSKVERYLSTPSIESALAIAKALGVSVDQLFGREQQGREPITITKASERSLRASPDGMDMVAGLNAGRIMRAFVIRPSRRASQGRLMSHHEGEEILYVLEGEIELHLARRKEFLSAGDCVHFDSQIPHKLIAVGGTSSAVLVVIASKDGDM</sequence>
<dbReference type="EMBL" id="NJIH01000001">
    <property type="protein sequence ID" value="OWT66384.1"/>
    <property type="molecule type" value="Genomic_DNA"/>
</dbReference>
<dbReference type="InterPro" id="IPR050807">
    <property type="entry name" value="TransReg_Diox_bact_type"/>
</dbReference>
<dbReference type="PANTHER" id="PTHR46797:SF1">
    <property type="entry name" value="METHYLPHOSPHONATE SYNTHASE"/>
    <property type="match status" value="1"/>
</dbReference>
<comment type="caution">
    <text evidence="3">The sequence shown here is derived from an EMBL/GenBank/DDBJ whole genome shotgun (WGS) entry which is preliminary data.</text>
</comment>
<dbReference type="Pfam" id="PF07883">
    <property type="entry name" value="Cupin_2"/>
    <property type="match status" value="1"/>
</dbReference>
<dbReference type="PROSITE" id="PS50943">
    <property type="entry name" value="HTH_CROC1"/>
    <property type="match status" value="1"/>
</dbReference>
<keyword evidence="4" id="KW-1185">Reference proteome</keyword>
<dbReference type="PANTHER" id="PTHR46797">
    <property type="entry name" value="HTH-TYPE TRANSCRIPTIONAL REGULATOR"/>
    <property type="match status" value="1"/>
</dbReference>